<reference evidence="9" key="1">
    <citation type="submission" date="2015-11" db="EMBL/GenBank/DDBJ databases">
        <title>De novo transcriptome assembly of four potential Pierce s Disease insect vectors from Arizona vineyards.</title>
        <authorList>
            <person name="Tassone E.E."/>
        </authorList>
    </citation>
    <scope>NUCLEOTIDE SEQUENCE</scope>
</reference>
<comment type="similarity">
    <text evidence="7">Belongs to the ubiquitin-conjugating enzyme family.</text>
</comment>
<keyword evidence="3" id="KW-0808">Transferase</keyword>
<evidence type="ECO:0000313" key="9">
    <source>
        <dbReference type="EMBL" id="JAT07157.1"/>
    </source>
</evidence>
<dbReference type="InterPro" id="IPR000608">
    <property type="entry name" value="UBC"/>
</dbReference>
<accession>A0A1B6K6T4</accession>
<evidence type="ECO:0000256" key="3">
    <source>
        <dbReference type="ARBA" id="ARBA00022679"/>
    </source>
</evidence>
<dbReference type="CDD" id="cd23801">
    <property type="entry name" value="UBCc_UBE2L3"/>
    <property type="match status" value="1"/>
</dbReference>
<dbReference type="PROSITE" id="PS00183">
    <property type="entry name" value="UBC_1"/>
    <property type="match status" value="1"/>
</dbReference>
<dbReference type="InterPro" id="IPR050113">
    <property type="entry name" value="Ub_conjugating_enzyme"/>
</dbReference>
<dbReference type="FunFam" id="3.10.110.10:FF:000011">
    <property type="entry name" value="Ubiquitin-conjugating enzyme E2 L3"/>
    <property type="match status" value="1"/>
</dbReference>
<gene>
    <name evidence="9" type="ORF">g.5001</name>
</gene>
<comment type="catalytic activity">
    <reaction evidence="1">
        <text>S-ubiquitinyl-[E1 ubiquitin-activating enzyme]-L-cysteine + [E2 ubiquitin-conjugating enzyme]-L-cysteine = [E1 ubiquitin-activating enzyme]-L-cysteine + S-ubiquitinyl-[E2 ubiquitin-conjugating enzyme]-L-cysteine.</text>
        <dbReference type="EC" id="2.3.2.23"/>
    </reaction>
</comment>
<dbReference type="InterPro" id="IPR016135">
    <property type="entry name" value="UBQ-conjugating_enzyme/RWD"/>
</dbReference>
<feature type="active site" description="Glycyl thioester intermediate" evidence="6">
    <location>
        <position position="105"/>
    </location>
</feature>
<feature type="domain" description="UBC core" evidence="8">
    <location>
        <begin position="22"/>
        <end position="168"/>
    </location>
</feature>
<dbReference type="EMBL" id="GECU01000550">
    <property type="protein sequence ID" value="JAT07157.1"/>
    <property type="molecule type" value="Transcribed_RNA"/>
</dbReference>
<dbReference type="SUPFAM" id="SSF54495">
    <property type="entry name" value="UBC-like"/>
    <property type="match status" value="1"/>
</dbReference>
<dbReference type="Gene3D" id="3.10.110.10">
    <property type="entry name" value="Ubiquitin Conjugating Enzyme"/>
    <property type="match status" value="1"/>
</dbReference>
<protein>
    <recommendedName>
        <fullName evidence="5">Ubiquitin-conjugating enzyme E2-18 kDa</fullName>
        <ecNumber evidence="2">2.3.2.23</ecNumber>
    </recommendedName>
</protein>
<evidence type="ECO:0000256" key="4">
    <source>
        <dbReference type="ARBA" id="ARBA00022786"/>
    </source>
</evidence>
<proteinExistence type="inferred from homology"/>
<sequence length="181" mass="21087">PKSGLKYAHILSYPYTDIMSVGNLHRIQKELSQIKNTNDKLKNVQVEESDLFVWNGVLYPLNPPYSRGAFKIKLIFPREYPFKPPTLEFLTKIYHPNIDENGAVCLSIVNPELWKPATKVTNIIEALIRLIDEPEPEHPLRPDIAELYVKDKKRFLKNAEDFTRKNSEKRCHTSIQFHNNC</sequence>
<keyword evidence="4 7" id="KW-0833">Ubl conjugation pathway</keyword>
<evidence type="ECO:0000256" key="1">
    <source>
        <dbReference type="ARBA" id="ARBA00000485"/>
    </source>
</evidence>
<dbReference type="Pfam" id="PF00179">
    <property type="entry name" value="UQ_con"/>
    <property type="match status" value="1"/>
</dbReference>
<evidence type="ECO:0000256" key="2">
    <source>
        <dbReference type="ARBA" id="ARBA00012486"/>
    </source>
</evidence>
<dbReference type="PROSITE" id="PS50127">
    <property type="entry name" value="UBC_2"/>
    <property type="match status" value="1"/>
</dbReference>
<feature type="non-terminal residue" evidence="9">
    <location>
        <position position="1"/>
    </location>
</feature>
<dbReference type="SMART" id="SM00212">
    <property type="entry name" value="UBCc"/>
    <property type="match status" value="1"/>
</dbReference>
<name>A0A1B6K6T4_9HEMI</name>
<dbReference type="EC" id="2.3.2.23" evidence="2"/>
<evidence type="ECO:0000259" key="8">
    <source>
        <dbReference type="PROSITE" id="PS50127"/>
    </source>
</evidence>
<evidence type="ECO:0000256" key="5">
    <source>
        <dbReference type="ARBA" id="ARBA00067751"/>
    </source>
</evidence>
<dbReference type="GO" id="GO:0061631">
    <property type="term" value="F:ubiquitin conjugating enzyme activity"/>
    <property type="evidence" value="ECO:0007669"/>
    <property type="project" value="UniProtKB-EC"/>
</dbReference>
<dbReference type="InterPro" id="IPR023313">
    <property type="entry name" value="UBQ-conjugating_AS"/>
</dbReference>
<evidence type="ECO:0000256" key="6">
    <source>
        <dbReference type="PROSITE-ProRule" id="PRU10133"/>
    </source>
</evidence>
<organism evidence="9">
    <name type="scientific">Homalodisca liturata</name>
    <dbReference type="NCBI Taxonomy" id="320908"/>
    <lineage>
        <taxon>Eukaryota</taxon>
        <taxon>Metazoa</taxon>
        <taxon>Ecdysozoa</taxon>
        <taxon>Arthropoda</taxon>
        <taxon>Hexapoda</taxon>
        <taxon>Insecta</taxon>
        <taxon>Pterygota</taxon>
        <taxon>Neoptera</taxon>
        <taxon>Paraneoptera</taxon>
        <taxon>Hemiptera</taxon>
        <taxon>Auchenorrhyncha</taxon>
        <taxon>Membracoidea</taxon>
        <taxon>Cicadellidae</taxon>
        <taxon>Cicadellinae</taxon>
        <taxon>Proconiini</taxon>
        <taxon>Homalodisca</taxon>
    </lineage>
</organism>
<dbReference type="PANTHER" id="PTHR24067">
    <property type="entry name" value="UBIQUITIN-CONJUGATING ENZYME E2"/>
    <property type="match status" value="1"/>
</dbReference>
<keyword evidence="7" id="KW-0067">ATP-binding</keyword>
<dbReference type="AlphaFoldDB" id="A0A1B6K6T4"/>
<evidence type="ECO:0000256" key="7">
    <source>
        <dbReference type="RuleBase" id="RU362109"/>
    </source>
</evidence>
<dbReference type="GO" id="GO:0005524">
    <property type="term" value="F:ATP binding"/>
    <property type="evidence" value="ECO:0007669"/>
    <property type="project" value="UniProtKB-UniRule"/>
</dbReference>
<keyword evidence="7" id="KW-0547">Nucleotide-binding</keyword>